<dbReference type="EMBL" id="BOMF01000142">
    <property type="protein sequence ID" value="GID50190.1"/>
    <property type="molecule type" value="Genomic_DNA"/>
</dbReference>
<dbReference type="Pfam" id="PF01411">
    <property type="entry name" value="tRNA-synt_2c"/>
    <property type="match status" value="1"/>
</dbReference>
<evidence type="ECO:0000256" key="2">
    <source>
        <dbReference type="ARBA" id="ARBA00022555"/>
    </source>
</evidence>
<dbReference type="PANTHER" id="PTHR11777">
    <property type="entry name" value="ALANYL-TRNA SYNTHETASE"/>
    <property type="match status" value="1"/>
</dbReference>
<comment type="cofactor">
    <cofactor evidence="11">
        <name>Zn(2+)</name>
        <dbReference type="ChEBI" id="CHEBI:29105"/>
    </cofactor>
    <text evidence="11">Binds 1 zinc ion per subunit.</text>
</comment>
<dbReference type="InterPro" id="IPR018165">
    <property type="entry name" value="Ala-tRNA-synth_IIc_core"/>
</dbReference>
<dbReference type="HAMAP" id="MF_00036_B">
    <property type="entry name" value="Ala_tRNA_synth_B"/>
    <property type="match status" value="1"/>
</dbReference>
<keyword evidence="2 11" id="KW-0820">tRNA-binding</keyword>
<evidence type="ECO:0000256" key="8">
    <source>
        <dbReference type="ARBA" id="ARBA00023146"/>
    </source>
</evidence>
<dbReference type="InterPro" id="IPR050058">
    <property type="entry name" value="Ala-tRNA_ligase"/>
</dbReference>
<keyword evidence="5 11" id="KW-0067">ATP-binding</keyword>
<dbReference type="Gene3D" id="3.30.54.20">
    <property type="match status" value="1"/>
</dbReference>
<dbReference type="InterPro" id="IPR009000">
    <property type="entry name" value="Transl_B-barrel_sf"/>
</dbReference>
<evidence type="ECO:0000256" key="4">
    <source>
        <dbReference type="ARBA" id="ARBA00022741"/>
    </source>
</evidence>
<dbReference type="Gene3D" id="2.40.30.130">
    <property type="match status" value="1"/>
</dbReference>
<evidence type="ECO:0000256" key="10">
    <source>
        <dbReference type="ARBA" id="ARBA00048300"/>
    </source>
</evidence>
<dbReference type="InterPro" id="IPR002318">
    <property type="entry name" value="Ala-tRNA-lgiase_IIc"/>
</dbReference>
<evidence type="ECO:0000256" key="1">
    <source>
        <dbReference type="ARBA" id="ARBA00008226"/>
    </source>
</evidence>
<feature type="binding site" evidence="11">
    <location>
        <position position="678"/>
    </location>
    <ligand>
        <name>Zn(2+)</name>
        <dbReference type="ChEBI" id="CHEBI:29105"/>
    </ligand>
</feature>
<organism evidence="13">
    <name type="scientific">Actinoplanes campanulatus</name>
    <dbReference type="NCBI Taxonomy" id="113559"/>
    <lineage>
        <taxon>Bacteria</taxon>
        <taxon>Bacillati</taxon>
        <taxon>Actinomycetota</taxon>
        <taxon>Actinomycetes</taxon>
        <taxon>Micromonosporales</taxon>
        <taxon>Micromonosporaceae</taxon>
        <taxon>Actinoplanes</taxon>
    </lineage>
</organism>
<evidence type="ECO:0000313" key="13">
    <source>
        <dbReference type="EMBL" id="GID50190.1"/>
    </source>
</evidence>
<dbReference type="Pfam" id="PF07973">
    <property type="entry name" value="tRNA_SAD"/>
    <property type="match status" value="1"/>
</dbReference>
<comment type="similarity">
    <text evidence="1 11">Belongs to the class-II aminoacyl-tRNA synthetase family.</text>
</comment>
<name>A0ABQ3WVL9_9ACTN</name>
<evidence type="ECO:0000256" key="5">
    <source>
        <dbReference type="ARBA" id="ARBA00022840"/>
    </source>
</evidence>
<comment type="catalytic activity">
    <reaction evidence="10 11">
        <text>tRNA(Ala) + L-alanine + ATP = L-alanyl-tRNA(Ala) + AMP + diphosphate</text>
        <dbReference type="Rhea" id="RHEA:12540"/>
        <dbReference type="Rhea" id="RHEA-COMP:9657"/>
        <dbReference type="Rhea" id="RHEA-COMP:9923"/>
        <dbReference type="ChEBI" id="CHEBI:30616"/>
        <dbReference type="ChEBI" id="CHEBI:33019"/>
        <dbReference type="ChEBI" id="CHEBI:57972"/>
        <dbReference type="ChEBI" id="CHEBI:78442"/>
        <dbReference type="ChEBI" id="CHEBI:78497"/>
        <dbReference type="ChEBI" id="CHEBI:456215"/>
        <dbReference type="EC" id="6.1.1.7"/>
    </reaction>
</comment>
<dbReference type="Pfam" id="PF02272">
    <property type="entry name" value="DHHA1"/>
    <property type="match status" value="1"/>
</dbReference>
<dbReference type="NCBIfam" id="TIGR00344">
    <property type="entry name" value="alaS"/>
    <property type="match status" value="1"/>
</dbReference>
<keyword evidence="3 11" id="KW-0436">Ligase</keyword>
<comment type="function">
    <text evidence="9 11">Catalyzes the attachment of alanine to tRNA(Ala) in a two-step reaction: alanine is first activated by ATP to form Ala-AMP and then transferred to the acceptor end of tRNA(Ala). Also edits incorrectly charged Ser-tRNA(Ala) and Gly-tRNA(Ala) via its editing domain.</text>
</comment>
<dbReference type="InterPro" id="IPR023033">
    <property type="entry name" value="Ala_tRNA_ligase_euk/bac"/>
</dbReference>
<comment type="subcellular location">
    <subcellularLocation>
        <location evidence="11">Cytoplasm</location>
    </subcellularLocation>
</comment>
<reference evidence="13" key="1">
    <citation type="submission" date="2021-01" db="EMBL/GenBank/DDBJ databases">
        <title>Whole genome shotgun sequence of Actinoplanes capillaceus NBRC 16408.</title>
        <authorList>
            <person name="Komaki H."/>
            <person name="Tamura T."/>
        </authorList>
    </citation>
    <scope>NUCLEOTIDE SEQUENCE [LARGE SCALE GENOMIC DNA]</scope>
    <source>
        <strain evidence="13">NBRC 16408</strain>
    </source>
</reference>
<evidence type="ECO:0000256" key="9">
    <source>
        <dbReference type="ARBA" id="ARBA00024779"/>
    </source>
</evidence>
<keyword evidence="8 11" id="KW-0030">Aminoacyl-tRNA synthetase</keyword>
<proteinExistence type="inferred from homology"/>
<dbReference type="CDD" id="cd00673">
    <property type="entry name" value="AlaRS_core"/>
    <property type="match status" value="1"/>
</dbReference>
<feature type="binding site" evidence="11">
    <location>
        <position position="674"/>
    </location>
    <ligand>
        <name>Zn(2+)</name>
        <dbReference type="ChEBI" id="CHEBI:29105"/>
    </ligand>
</feature>
<dbReference type="SMART" id="SM00863">
    <property type="entry name" value="tRNA_SAD"/>
    <property type="match status" value="1"/>
</dbReference>
<accession>A0ABQ3WVL9</accession>
<dbReference type="PROSITE" id="PS50860">
    <property type="entry name" value="AA_TRNA_LIGASE_II_ALA"/>
    <property type="match status" value="1"/>
</dbReference>
<keyword evidence="11" id="KW-0862">Zinc</keyword>
<dbReference type="SUPFAM" id="SSF55186">
    <property type="entry name" value="ThrRS/AlaRS common domain"/>
    <property type="match status" value="1"/>
</dbReference>
<dbReference type="SUPFAM" id="SSF55681">
    <property type="entry name" value="Class II aaRS and biotin synthetases"/>
    <property type="match status" value="1"/>
</dbReference>
<evidence type="ECO:0000256" key="7">
    <source>
        <dbReference type="ARBA" id="ARBA00022917"/>
    </source>
</evidence>
<dbReference type="GO" id="GO:0016874">
    <property type="term" value="F:ligase activity"/>
    <property type="evidence" value="ECO:0007669"/>
    <property type="project" value="UniProtKB-KW"/>
</dbReference>
<dbReference type="InterPro" id="IPR045864">
    <property type="entry name" value="aa-tRNA-synth_II/BPL/LPL"/>
</dbReference>
<dbReference type="SUPFAM" id="SSF101353">
    <property type="entry name" value="Putative anticodon-binding domain of alanyl-tRNA synthetase (AlaRS)"/>
    <property type="match status" value="1"/>
</dbReference>
<dbReference type="InterPro" id="IPR012947">
    <property type="entry name" value="tRNA_SAD"/>
</dbReference>
<protein>
    <recommendedName>
        <fullName evidence="11">Alanine--tRNA ligase</fullName>
        <ecNumber evidence="11">6.1.1.7</ecNumber>
    </recommendedName>
    <alternativeName>
        <fullName evidence="11">Alanyl-tRNA synthetase</fullName>
        <shortName evidence="11">AlaRS</shortName>
    </alternativeName>
</protein>
<feature type="domain" description="Alanyl-transfer RNA synthetases family profile" evidence="12">
    <location>
        <begin position="1"/>
        <end position="717"/>
    </location>
</feature>
<dbReference type="InterPro" id="IPR018163">
    <property type="entry name" value="Thr/Ala-tRNA-synth_IIc_edit"/>
</dbReference>
<evidence type="ECO:0000256" key="6">
    <source>
        <dbReference type="ARBA" id="ARBA00022884"/>
    </source>
</evidence>
<feature type="binding site" evidence="11">
    <location>
        <position position="576"/>
    </location>
    <ligand>
        <name>Zn(2+)</name>
        <dbReference type="ChEBI" id="CHEBI:29105"/>
    </ligand>
</feature>
<dbReference type="InterPro" id="IPR018164">
    <property type="entry name" value="Ala-tRNA-synth_IIc_N"/>
</dbReference>
<comment type="domain">
    <text evidence="11">Consists of three domains; the N-terminal catalytic domain, the editing domain and the C-terminal C-Ala domain. The editing domain removes incorrectly charged amino acids, while the C-Ala domain, along with tRNA(Ala), serves as a bridge to cooperatively bring together the editing and aminoacylation centers thus stimulating deacylation of misacylated tRNAs.</text>
</comment>
<dbReference type="InterPro" id="IPR018162">
    <property type="entry name" value="Ala-tRNA-ligase_IIc_anticod-bd"/>
</dbReference>
<dbReference type="Gene3D" id="3.30.980.10">
    <property type="entry name" value="Threonyl-trna Synthetase, Chain A, domain 2"/>
    <property type="match status" value="1"/>
</dbReference>
<dbReference type="EC" id="6.1.1.7" evidence="11"/>
<keyword evidence="6 11" id="KW-0694">RNA-binding</keyword>
<comment type="caution">
    <text evidence="13">The sequence shown here is derived from an EMBL/GenBank/DDBJ whole genome shotgun (WGS) entry which is preliminary data.</text>
</comment>
<dbReference type="InterPro" id="IPR003156">
    <property type="entry name" value="DHHA1_dom"/>
</dbReference>
<evidence type="ECO:0000256" key="11">
    <source>
        <dbReference type="HAMAP-Rule" id="MF_00036"/>
    </source>
</evidence>
<dbReference type="Gene3D" id="3.10.310.40">
    <property type="match status" value="1"/>
</dbReference>
<dbReference type="SUPFAM" id="SSF50447">
    <property type="entry name" value="Translation proteins"/>
    <property type="match status" value="1"/>
</dbReference>
<keyword evidence="4 11" id="KW-0547">Nucleotide-binding</keyword>
<dbReference type="PANTHER" id="PTHR11777:SF9">
    <property type="entry name" value="ALANINE--TRNA LIGASE, CYTOPLASMIC"/>
    <property type="match status" value="1"/>
</dbReference>
<sequence>MRSADIRKIFFDYFISRGHTRVPSSSLVPDDPTLLLANAGMNQFKPYFLGEVPPPYPRATSVQKCARTSDIDNVGRTTRHATFFEMLGNFSFGDYFKADAIRYAWELLTEHYRLDPEKLWITVYQDDDEAIELWRQVGVPAERIQRLGMDDNFWSMGVPGPCGPCSEVCYDRGPAFGPAGGPEANGERYLEIWNLVFMQNLRGESAGGGKGDFPILGELPNKSIDTGLGLDRIAAILQGVDTVCETDLLAPTLATVERLAGRRYPGRNGSEESVSFQVVTEHARSTAFLIADGVLPSNEGRGYVLRRLMRRAIRHARSLGIDRHVLAEVVGSVIDNLGTDWPDLRHQRELITAVVSREEETFGVTLRQGTRLLDAAITRTRTSGGTRLTGETAFELHDTYGFPIELTLEAAQAAGLTVDEDRYAALLDEQRRRAKKSGKAQTAAAMRRQDAYRAILSQHGRTDFVGYTGTTADTELLALLADGESLPVAHEGQQVEVIISRSPFYAERGGQIGDTGTLTTNDGSTIEITDTTYGLDGFYVLTGQVTTGQARPGQSAHAVVDADRRAAIARSHSATHVLHAMLRRNLGEHARQQGSLVAPDRLRFDFAHFAPVDPDRLQAIGVMINDYLLADPEVRVWHATRAEAEEAGAIAFFGDTYGDLVRIVDIGDASRELCGGTHVAHAAQAGPVRILGESSIGAGLRRIEALTGRDALQRVDQERRLLDEVTQLLGSRPDDLIATLSKRLAALAEAEKSLADYRRRELETVAAELAGKRRDLGQGTLVTAHVSNMPAAELRTLAITVVDLLPRATPAGVVLATIDDGKALLAAAINRPLLDRGIQARQLLIEAAASIGGGAGGTGPIASAGGRNSTALSTALALAEDALTAVIGR</sequence>
<evidence type="ECO:0000256" key="3">
    <source>
        <dbReference type="ARBA" id="ARBA00022598"/>
    </source>
</evidence>
<gene>
    <name evidence="13" type="primary">alaS_2</name>
    <name evidence="11" type="synonym">alaS</name>
    <name evidence="13" type="ORF">Aca07nite_74650</name>
</gene>
<dbReference type="RefSeq" id="WP_204300244.1">
    <property type="nucleotide sequence ID" value="NZ_BAAAGQ010000067.1"/>
</dbReference>
<feature type="binding site" evidence="11">
    <location>
        <position position="572"/>
    </location>
    <ligand>
        <name>Zn(2+)</name>
        <dbReference type="ChEBI" id="CHEBI:29105"/>
    </ligand>
</feature>
<dbReference type="Gene3D" id="3.30.930.10">
    <property type="entry name" value="Bira Bifunctional Protein, Domain 2"/>
    <property type="match status" value="1"/>
</dbReference>
<evidence type="ECO:0000259" key="12">
    <source>
        <dbReference type="PROSITE" id="PS50860"/>
    </source>
</evidence>
<dbReference type="PRINTS" id="PR00980">
    <property type="entry name" value="TRNASYNTHALA"/>
</dbReference>
<keyword evidence="7 11" id="KW-0648">Protein biosynthesis</keyword>
<keyword evidence="11" id="KW-0479">Metal-binding</keyword>
<keyword evidence="11" id="KW-0963">Cytoplasm</keyword>